<dbReference type="GeneID" id="9712977"/>
<reference evidence="1 2" key="1">
    <citation type="journal article" date="2010" name="Virol. J.">
        <title>Genomes of the T4-related bacteriophages as windows on microbial genome evolution.</title>
        <authorList>
            <person name="Petrov V.M."/>
            <person name="Ratnayaka S."/>
            <person name="Nolan J.M."/>
            <person name="Miller E.S."/>
            <person name="Karam J.D."/>
        </authorList>
    </citation>
    <scope>NUCLEOTIDE SEQUENCE [LARGE SCALE GENOMIC DNA]</scope>
</reference>
<dbReference type="Proteomes" id="UP000001091">
    <property type="component" value="Segment"/>
</dbReference>
<dbReference type="RefSeq" id="YP_003858536.1">
    <property type="nucleotide sequence ID" value="NC_014467.1"/>
</dbReference>
<evidence type="ECO:0000313" key="1">
    <source>
        <dbReference type="EMBL" id="ADJ55540.1"/>
    </source>
</evidence>
<proteinExistence type="predicted"/>
<keyword evidence="2" id="KW-1185">Reference proteome</keyword>
<organismHost>
    <name type="scientific">Escherichia coli</name>
    <dbReference type="NCBI Taxonomy" id="562"/>
</organismHost>
<accession>D9ICU7</accession>
<protein>
    <submittedName>
        <fullName evidence="1">Conserved hypothetical phage protein</fullName>
    </submittedName>
</protein>
<name>D9ICU7_BPRB1</name>
<organism evidence="1 2">
    <name type="scientific">Escherichia phage RB16</name>
    <dbReference type="NCBI Taxonomy" id="2681599"/>
    <lineage>
        <taxon>Viruses</taxon>
        <taxon>Duplodnaviria</taxon>
        <taxon>Heunggongvirae</taxon>
        <taxon>Uroviricota</taxon>
        <taxon>Caudoviricetes</taxon>
        <taxon>Pantevenvirales</taxon>
        <taxon>Straboviridae</taxon>
        <taxon>Pseudotevenvirus</taxon>
        <taxon>Pseudotevenvirus RB16</taxon>
    </lineage>
</organism>
<evidence type="ECO:0000313" key="2">
    <source>
        <dbReference type="Proteomes" id="UP000001091"/>
    </source>
</evidence>
<sequence>MVEINGIGVNPNAGMTISKNDPRCGRSPTLAERARKLVEETNGKMFETCREEITRNILSFPTKQSYTFDMKRFVGTTMGQECTKRAFDMIGEWLTEEGLTYETQAGRTSVAIQYAMSSRRISGSTTVPERTGYSEYTYFITW</sequence>
<gene>
    <name evidence="1" type="ORF">RB16p236</name>
</gene>
<dbReference type="EMBL" id="HM134276">
    <property type="protein sequence ID" value="ADJ55540.1"/>
    <property type="molecule type" value="Genomic_DNA"/>
</dbReference>
<dbReference type="KEGG" id="vg:9712977"/>